<dbReference type="GO" id="GO:0005737">
    <property type="term" value="C:cytoplasm"/>
    <property type="evidence" value="ECO:0007669"/>
    <property type="project" value="UniProtKB-SubCell"/>
</dbReference>
<organism evidence="10 11">
    <name type="scientific">Wolbachia pipientis</name>
    <dbReference type="NCBI Taxonomy" id="955"/>
    <lineage>
        <taxon>Bacteria</taxon>
        <taxon>Pseudomonadati</taxon>
        <taxon>Pseudomonadota</taxon>
        <taxon>Alphaproteobacteria</taxon>
        <taxon>Rickettsiales</taxon>
        <taxon>Anaplasmataceae</taxon>
        <taxon>Wolbachieae</taxon>
        <taxon>Wolbachia</taxon>
    </lineage>
</organism>
<dbReference type="Proteomes" id="UP000175679">
    <property type="component" value="Unassembled WGS sequence"/>
</dbReference>
<dbReference type="HAMAP" id="MF_00607">
    <property type="entry name" value="16SrRNA_methyltr_A"/>
    <property type="match status" value="1"/>
</dbReference>
<evidence type="ECO:0000256" key="5">
    <source>
        <dbReference type="ARBA" id="ARBA00022691"/>
    </source>
</evidence>
<evidence type="ECO:0000256" key="8">
    <source>
        <dbReference type="PROSITE-ProRule" id="PRU01026"/>
    </source>
</evidence>
<gene>
    <name evidence="7" type="primary">rsmA</name>
    <name evidence="7" type="synonym">ksgA</name>
    <name evidence="10" type="ORF">BIY23_03345</name>
</gene>
<keyword evidence="6 7" id="KW-0694">RNA-binding</keyword>
<dbReference type="InterPro" id="IPR023165">
    <property type="entry name" value="rRNA_Ade_diMease-like_C"/>
</dbReference>
<dbReference type="PROSITE" id="PS51689">
    <property type="entry name" value="SAM_RNA_A_N6_MT"/>
    <property type="match status" value="1"/>
</dbReference>
<comment type="subcellular location">
    <subcellularLocation>
        <location evidence="7">Cytoplasm</location>
    </subcellularLocation>
</comment>
<dbReference type="GO" id="GO:0003723">
    <property type="term" value="F:RNA binding"/>
    <property type="evidence" value="ECO:0007669"/>
    <property type="project" value="UniProtKB-UniRule"/>
</dbReference>
<reference evidence="10 11" key="1">
    <citation type="submission" date="2016-09" db="EMBL/GenBank/DDBJ databases">
        <title>Genomic evidence for plant-parasitic nematodes as the earliest Wolbachia hosts.</title>
        <authorList>
            <person name="Brown A.M."/>
            <person name="Wasala S.K."/>
            <person name="Howe D.K."/>
            <person name="Peetz A.B."/>
            <person name="Zasada I.A."/>
            <person name="Denver D.R."/>
        </authorList>
    </citation>
    <scope>NUCLEOTIDE SEQUENCE [LARGE SCALE GENOMIC DNA]</scope>
    <source>
        <strain evidence="11">wPpe</strain>
    </source>
</reference>
<dbReference type="PANTHER" id="PTHR11727">
    <property type="entry name" value="DIMETHYLADENOSINE TRANSFERASE"/>
    <property type="match status" value="1"/>
</dbReference>
<keyword evidence="3 7" id="KW-0489">Methyltransferase</keyword>
<comment type="similarity">
    <text evidence="7">Belongs to the class I-like SAM-binding methyltransferase superfamily. rRNA adenine N(6)-methyltransferase family. RsmA subfamily.</text>
</comment>
<comment type="function">
    <text evidence="7">Specifically dimethylates two adjacent adenosines (A1518 and A1519) in the loop of a conserved hairpin near the 3'-end of 16S rRNA in the 30S particle. May play a critical role in biogenesis of 30S subunits.</text>
</comment>
<feature type="binding site" evidence="7 8">
    <location>
        <position position="17"/>
    </location>
    <ligand>
        <name>S-adenosyl-L-methionine</name>
        <dbReference type="ChEBI" id="CHEBI:59789"/>
    </ligand>
</feature>
<dbReference type="PROSITE" id="PS01131">
    <property type="entry name" value="RRNA_A_DIMETH"/>
    <property type="match status" value="1"/>
</dbReference>
<sequence>MHNTQMMHKPKKSLGQNFILSSHTAKKLIDLAGDLNGFNVIEIGPGYGSLTKEILKRNPKFLLAIEKDTNLIKQHDQLLGLYKGKYKIIEADALHIKETEFIEPPIKIIASLPYNISVALFLKWLDNIANFTNLTLIFQKEVAKRIVAQPHSKDYGYLSIISQLLCKVEIKFDLLPEEFFPKPKVNSSVITVNPLPLQRFEIDINALKKLVQVVFVKRRKMLKTSLKNILNSKYDIFKSAQLTGNERPEDVTIEQLCVLAVLFKN</sequence>
<feature type="binding site" evidence="7 8">
    <location>
        <position position="44"/>
    </location>
    <ligand>
        <name>S-adenosyl-L-methionine</name>
        <dbReference type="ChEBI" id="CHEBI:59789"/>
    </ligand>
</feature>
<dbReference type="EC" id="2.1.1.182" evidence="7"/>
<keyword evidence="4 7" id="KW-0808">Transferase</keyword>
<comment type="catalytic activity">
    <reaction evidence="7">
        <text>adenosine(1518)/adenosine(1519) in 16S rRNA + 4 S-adenosyl-L-methionine = N(6)-dimethyladenosine(1518)/N(6)-dimethyladenosine(1519) in 16S rRNA + 4 S-adenosyl-L-homocysteine + 4 H(+)</text>
        <dbReference type="Rhea" id="RHEA:19609"/>
        <dbReference type="Rhea" id="RHEA-COMP:10232"/>
        <dbReference type="Rhea" id="RHEA-COMP:10233"/>
        <dbReference type="ChEBI" id="CHEBI:15378"/>
        <dbReference type="ChEBI" id="CHEBI:57856"/>
        <dbReference type="ChEBI" id="CHEBI:59789"/>
        <dbReference type="ChEBI" id="CHEBI:74411"/>
        <dbReference type="ChEBI" id="CHEBI:74493"/>
        <dbReference type="EC" id="2.1.1.182"/>
    </reaction>
</comment>
<dbReference type="EMBL" id="MJMG01000008">
    <property type="protein sequence ID" value="OEY86570.1"/>
    <property type="molecule type" value="Genomic_DNA"/>
</dbReference>
<evidence type="ECO:0000256" key="2">
    <source>
        <dbReference type="ARBA" id="ARBA00022552"/>
    </source>
</evidence>
<evidence type="ECO:0000256" key="1">
    <source>
        <dbReference type="ARBA" id="ARBA00022490"/>
    </source>
</evidence>
<feature type="binding site" evidence="8">
    <location>
        <position position="111"/>
    </location>
    <ligand>
        <name>S-adenosyl-L-methionine</name>
        <dbReference type="ChEBI" id="CHEBI:59789"/>
    </ligand>
</feature>
<dbReference type="SMART" id="SM00650">
    <property type="entry name" value="rADc"/>
    <property type="match status" value="1"/>
</dbReference>
<dbReference type="PANTHER" id="PTHR11727:SF7">
    <property type="entry name" value="DIMETHYLADENOSINE TRANSFERASE-RELATED"/>
    <property type="match status" value="1"/>
</dbReference>
<evidence type="ECO:0000256" key="7">
    <source>
        <dbReference type="HAMAP-Rule" id="MF_00607"/>
    </source>
</evidence>
<evidence type="ECO:0000256" key="6">
    <source>
        <dbReference type="ARBA" id="ARBA00022884"/>
    </source>
</evidence>
<dbReference type="RefSeq" id="WP_070065186.1">
    <property type="nucleotide sequence ID" value="NZ_MJMG01000008.1"/>
</dbReference>
<dbReference type="AlphaFoldDB" id="A0A1E7QJC7"/>
<dbReference type="CDD" id="cd02440">
    <property type="entry name" value="AdoMet_MTases"/>
    <property type="match status" value="1"/>
</dbReference>
<feature type="domain" description="Ribosomal RNA adenine methylase transferase N-terminal" evidence="9">
    <location>
        <begin position="24"/>
        <end position="196"/>
    </location>
</feature>
<feature type="binding site" evidence="7 8">
    <location>
        <position position="66"/>
    </location>
    <ligand>
        <name>S-adenosyl-L-methionine</name>
        <dbReference type="ChEBI" id="CHEBI:59789"/>
    </ligand>
</feature>
<dbReference type="InterPro" id="IPR020596">
    <property type="entry name" value="rRNA_Ade_Mease_Trfase_CS"/>
</dbReference>
<comment type="caution">
    <text evidence="10">The sequence shown here is derived from an EMBL/GenBank/DDBJ whole genome shotgun (WGS) entry which is preliminary data.</text>
</comment>
<evidence type="ECO:0000256" key="3">
    <source>
        <dbReference type="ARBA" id="ARBA00022603"/>
    </source>
</evidence>
<dbReference type="Gene3D" id="3.40.50.150">
    <property type="entry name" value="Vaccinia Virus protein VP39"/>
    <property type="match status" value="1"/>
</dbReference>
<keyword evidence="1 7" id="KW-0963">Cytoplasm</keyword>
<dbReference type="InterPro" id="IPR011530">
    <property type="entry name" value="rRNA_adenine_dimethylase"/>
</dbReference>
<dbReference type="GO" id="GO:0052908">
    <property type="term" value="F:16S rRNA (adenine(1518)-N(6)/adenine(1519)-N(6))-dimethyltransferase activity"/>
    <property type="evidence" value="ECO:0007669"/>
    <property type="project" value="UniProtKB-EC"/>
</dbReference>
<evidence type="ECO:0000313" key="11">
    <source>
        <dbReference type="Proteomes" id="UP000175679"/>
    </source>
</evidence>
<evidence type="ECO:0000259" key="9">
    <source>
        <dbReference type="SMART" id="SM00650"/>
    </source>
</evidence>
<accession>A0A1E7QJC7</accession>
<dbReference type="OrthoDB" id="9814755at2"/>
<keyword evidence="5 7" id="KW-0949">S-adenosyl-L-methionine</keyword>
<feature type="binding site" evidence="7 8">
    <location>
        <position position="92"/>
    </location>
    <ligand>
        <name>S-adenosyl-L-methionine</name>
        <dbReference type="ChEBI" id="CHEBI:59789"/>
    </ligand>
</feature>
<keyword evidence="11" id="KW-1185">Reference proteome</keyword>
<proteinExistence type="inferred from homology"/>
<protein>
    <recommendedName>
        <fullName evidence="7">Ribosomal RNA small subunit methyltransferase A</fullName>
        <ecNumber evidence="7">2.1.1.182</ecNumber>
    </recommendedName>
    <alternativeName>
        <fullName evidence="7">16S rRNA (adenine(1518)-N(6)/adenine(1519)-N(6))-dimethyltransferase</fullName>
    </alternativeName>
    <alternativeName>
        <fullName evidence="7">16S rRNA dimethyladenosine transferase</fullName>
    </alternativeName>
    <alternativeName>
        <fullName evidence="7">16S rRNA dimethylase</fullName>
    </alternativeName>
    <alternativeName>
        <fullName evidence="7">S-adenosylmethionine-6-N', N'-adenosyl(rRNA) dimethyltransferase</fullName>
    </alternativeName>
</protein>
<dbReference type="InterPro" id="IPR020598">
    <property type="entry name" value="rRNA_Ade_methylase_Trfase_N"/>
</dbReference>
<dbReference type="InterPro" id="IPR001737">
    <property type="entry name" value="KsgA/Erm"/>
</dbReference>
<dbReference type="NCBIfam" id="TIGR00755">
    <property type="entry name" value="ksgA"/>
    <property type="match status" value="1"/>
</dbReference>
<dbReference type="Pfam" id="PF00398">
    <property type="entry name" value="RrnaAD"/>
    <property type="match status" value="1"/>
</dbReference>
<dbReference type="Gene3D" id="1.10.8.100">
    <property type="entry name" value="Ribosomal RNA adenine dimethylase-like, domain 2"/>
    <property type="match status" value="1"/>
</dbReference>
<evidence type="ECO:0000313" key="10">
    <source>
        <dbReference type="EMBL" id="OEY86570.1"/>
    </source>
</evidence>
<evidence type="ECO:0000256" key="4">
    <source>
        <dbReference type="ARBA" id="ARBA00022679"/>
    </source>
</evidence>
<keyword evidence="2 7" id="KW-0698">rRNA processing</keyword>
<dbReference type="SUPFAM" id="SSF53335">
    <property type="entry name" value="S-adenosyl-L-methionine-dependent methyltransferases"/>
    <property type="match status" value="1"/>
</dbReference>
<feature type="binding site" evidence="7 8">
    <location>
        <position position="19"/>
    </location>
    <ligand>
        <name>S-adenosyl-L-methionine</name>
        <dbReference type="ChEBI" id="CHEBI:59789"/>
    </ligand>
</feature>
<dbReference type="InterPro" id="IPR029063">
    <property type="entry name" value="SAM-dependent_MTases_sf"/>
</dbReference>
<name>A0A1E7QJC7_WOLPI</name>
<comment type="caution">
    <text evidence="7">Lacks conserved residue(s) required for the propagation of feature annotation.</text>
</comment>